<protein>
    <submittedName>
        <fullName evidence="1">Uncharacterized protein</fullName>
    </submittedName>
</protein>
<keyword evidence="2" id="KW-1185">Reference proteome</keyword>
<reference evidence="1 2" key="1">
    <citation type="submission" date="2024-04" db="EMBL/GenBank/DDBJ databases">
        <title>Novel genus in family Flammeovirgaceae.</title>
        <authorList>
            <person name="Nguyen T.H."/>
            <person name="Vuong T.Q."/>
            <person name="Le H."/>
            <person name="Kim S.-G."/>
        </authorList>
    </citation>
    <scope>NUCLEOTIDE SEQUENCE [LARGE SCALE GENOMIC DNA]</scope>
    <source>
        <strain evidence="1 2">JCM 23209</strain>
    </source>
</reference>
<dbReference type="RefSeq" id="WP_346824710.1">
    <property type="nucleotide sequence ID" value="NZ_JBDKWZ010000031.1"/>
</dbReference>
<comment type="caution">
    <text evidence="1">The sequence shown here is derived from an EMBL/GenBank/DDBJ whole genome shotgun (WGS) entry which is preliminary data.</text>
</comment>
<proteinExistence type="predicted"/>
<evidence type="ECO:0000313" key="2">
    <source>
        <dbReference type="Proteomes" id="UP001403385"/>
    </source>
</evidence>
<accession>A0AAW9SEX8</accession>
<evidence type="ECO:0000313" key="1">
    <source>
        <dbReference type="EMBL" id="MEN7551932.1"/>
    </source>
</evidence>
<organism evidence="1 2">
    <name type="scientific">Rapidithrix thailandica</name>
    <dbReference type="NCBI Taxonomy" id="413964"/>
    <lineage>
        <taxon>Bacteria</taxon>
        <taxon>Pseudomonadati</taxon>
        <taxon>Bacteroidota</taxon>
        <taxon>Cytophagia</taxon>
        <taxon>Cytophagales</taxon>
        <taxon>Flammeovirgaceae</taxon>
        <taxon>Rapidithrix</taxon>
    </lineage>
</organism>
<dbReference type="AlphaFoldDB" id="A0AAW9SEX8"/>
<sequence length="501" mass="57037">MGIQVEKTGSGNRYKVYIDKNTTEIVATVYPSEQPGHAQAKSARLNITAPDLQFDLETLHFQGENFLTIAEGDQLPESALIFKSPSPPACYYGTEDGKAIPVNFSATLRYTGEQGIGNSDLKDVRLKAKVTLGGESVATLLYNKKGKSELKGEAGLKLKEVKDKKGHFETQGCFHLDHPAMPAAWVTPQDRQDRHGFHIELSLSKDEGETWLEEELISVKKEAVPRWYITYRQPINYITNEGEVILESDSVDERYLYYSCRQAHRAQGRKSVIQKVWERFRLTEKYPLGNLFQKDFGVKHNTQLSYYHYYKAGEGVLEIGNEAVELLDTGMGDCFGFSDLLNECFQIQGIASDTYLKFFEEDKFGNRISGILIKGWKFSGNGKSKEPKFPFINIFKKSIKMGDRWYDHQGNYYFDKKTMNEVARDCETEEHLKGHNNAKPPGDFPSHGFVKCDGTLYDPSYGKAFPSIEAWEEASIEGYFIAESGNKYTKDIRVYWEVQKK</sequence>
<gene>
    <name evidence="1" type="ORF">AAG747_28720</name>
</gene>
<name>A0AAW9SEX8_9BACT</name>
<dbReference type="Proteomes" id="UP001403385">
    <property type="component" value="Unassembled WGS sequence"/>
</dbReference>
<dbReference type="EMBL" id="JBDKWZ010000031">
    <property type="protein sequence ID" value="MEN7551932.1"/>
    <property type="molecule type" value="Genomic_DNA"/>
</dbReference>